<dbReference type="PANTHER" id="PTHR48195:SF1">
    <property type="entry name" value="RIKEN CDNA 2410002F23 GENE"/>
    <property type="match status" value="1"/>
</dbReference>
<dbReference type="Proteomes" id="UP000694385">
    <property type="component" value="Unassembled WGS sequence"/>
</dbReference>
<dbReference type="PANTHER" id="PTHR48195">
    <property type="entry name" value="FRIEND VIRUS SUSCEPTIBILITY PROTEIN 1"/>
    <property type="match status" value="1"/>
</dbReference>
<keyword evidence="2" id="KW-1185">Reference proteome</keyword>
<evidence type="ECO:0000313" key="1">
    <source>
        <dbReference type="Ensembl" id="ENSJJAP00000016728.1"/>
    </source>
</evidence>
<dbReference type="GeneTree" id="ENSGT00940000166303"/>
<dbReference type="InterPro" id="IPR040906">
    <property type="entry name" value="DUF5535"/>
</dbReference>
<protein>
    <submittedName>
        <fullName evidence="1">Uncharacterized protein</fullName>
    </submittedName>
</protein>
<name>A0A8C5KXH1_JACJA</name>
<reference evidence="1" key="1">
    <citation type="submission" date="2025-08" db="UniProtKB">
        <authorList>
            <consortium name="Ensembl"/>
        </authorList>
    </citation>
    <scope>IDENTIFICATION</scope>
</reference>
<sequence length="261" mass="29179">GGRYYTYTELLGGSALSINSGELGLLGDLTHDAIFNYCCKALRGGCQTLLSWLQKAWCQCWESSLHFEATELPFRPWTTMEEGIQLVHELGMLEWIYHEPEGVAPEYVAFTEAAPLELRLSLVSLLVKGMTVLEAVMEIQTIADVGLQPRHTKLMLGPNPTCKDLLGWLISHGVPCEQVNRQPTKVLLELYTREAKCSCGQPNYGLGEEHPPPPLYSDQAWEEPPVHHELALDWLLPTGRQAAWASGRQDQCLPHVPIYST</sequence>
<reference evidence="1" key="2">
    <citation type="submission" date="2025-09" db="UniProtKB">
        <authorList>
            <consortium name="Ensembl"/>
        </authorList>
    </citation>
    <scope>IDENTIFICATION</scope>
</reference>
<proteinExistence type="predicted"/>
<accession>A0A8C5KXH1</accession>
<dbReference type="Ensembl" id="ENSJJAT00000023241.1">
    <property type="protein sequence ID" value="ENSJJAP00000016728.1"/>
    <property type="gene ID" value="ENSJJAG00000018488.1"/>
</dbReference>
<evidence type="ECO:0000313" key="2">
    <source>
        <dbReference type="Proteomes" id="UP000694385"/>
    </source>
</evidence>
<dbReference type="GO" id="GO:0009615">
    <property type="term" value="P:response to virus"/>
    <property type="evidence" value="ECO:0007669"/>
    <property type="project" value="TreeGrafter"/>
</dbReference>
<dbReference type="AlphaFoldDB" id="A0A8C5KXH1"/>
<dbReference type="OMA" id="NELMITW"/>
<dbReference type="GO" id="GO:0005794">
    <property type="term" value="C:Golgi apparatus"/>
    <property type="evidence" value="ECO:0007669"/>
    <property type="project" value="TreeGrafter"/>
</dbReference>
<dbReference type="InterPro" id="IPR053270">
    <property type="entry name" value="Fv1_restriction_factor"/>
</dbReference>
<dbReference type="Pfam" id="PF17687">
    <property type="entry name" value="DUF5535"/>
    <property type="match status" value="1"/>
</dbReference>
<organism evidence="1 2">
    <name type="scientific">Jaculus jaculus</name>
    <name type="common">Lesser Egyptian jerboa</name>
    <dbReference type="NCBI Taxonomy" id="51337"/>
    <lineage>
        <taxon>Eukaryota</taxon>
        <taxon>Metazoa</taxon>
        <taxon>Chordata</taxon>
        <taxon>Craniata</taxon>
        <taxon>Vertebrata</taxon>
        <taxon>Euteleostomi</taxon>
        <taxon>Mammalia</taxon>
        <taxon>Eutheria</taxon>
        <taxon>Euarchontoglires</taxon>
        <taxon>Glires</taxon>
        <taxon>Rodentia</taxon>
        <taxon>Myomorpha</taxon>
        <taxon>Dipodoidea</taxon>
        <taxon>Dipodidae</taxon>
        <taxon>Dipodinae</taxon>
        <taxon>Jaculus</taxon>
    </lineage>
</organism>